<dbReference type="InterPro" id="IPR034904">
    <property type="entry name" value="FSCA_dom_sf"/>
</dbReference>
<keyword evidence="3" id="KW-1185">Reference proteome</keyword>
<sequence>MSPIASASLNAPVPGSAAFVERITTLVDTVIRPRLQRDNGDIEIDRIEENRIYVTLTGACVGCQLSTITLSGIQQRLMEGVGRPVRVVPTHVVDAHAGPRVPARVPLSGVGATPATPA</sequence>
<dbReference type="RefSeq" id="WP_147163432.1">
    <property type="nucleotide sequence ID" value="NZ_BJZO01000035.1"/>
</dbReference>
<evidence type="ECO:0000313" key="3">
    <source>
        <dbReference type="Proteomes" id="UP000321567"/>
    </source>
</evidence>
<reference evidence="2 3" key="1">
    <citation type="submission" date="2019-07" db="EMBL/GenBank/DDBJ databases">
        <title>Whole genome shotgun sequence of Rhodospirillum oryzae NBRC 107573.</title>
        <authorList>
            <person name="Hosoyama A."/>
            <person name="Uohara A."/>
            <person name="Ohji S."/>
            <person name="Ichikawa N."/>
        </authorList>
    </citation>
    <scope>NUCLEOTIDE SEQUENCE [LARGE SCALE GENOMIC DNA]</scope>
    <source>
        <strain evidence="2 3">NBRC 107573</strain>
    </source>
</reference>
<gene>
    <name evidence="2" type="ORF">ROR02_15250</name>
</gene>
<dbReference type="PANTHER" id="PTHR11178">
    <property type="entry name" value="IRON-SULFUR CLUSTER SCAFFOLD PROTEIN NFU-RELATED"/>
    <property type="match status" value="1"/>
</dbReference>
<name>A0A512H7I3_9PROT</name>
<organism evidence="2 3">
    <name type="scientific">Pararhodospirillum oryzae</name>
    <dbReference type="NCBI Taxonomy" id="478448"/>
    <lineage>
        <taxon>Bacteria</taxon>
        <taxon>Pseudomonadati</taxon>
        <taxon>Pseudomonadota</taxon>
        <taxon>Alphaproteobacteria</taxon>
        <taxon>Rhodospirillales</taxon>
        <taxon>Rhodospirillaceae</taxon>
        <taxon>Pararhodospirillum</taxon>
    </lineage>
</organism>
<dbReference type="AlphaFoldDB" id="A0A512H7I3"/>
<proteinExistence type="predicted"/>
<dbReference type="InterPro" id="IPR001075">
    <property type="entry name" value="NIF_FeS_clus_asmbl_NifU_C"/>
</dbReference>
<dbReference type="GO" id="GO:0005506">
    <property type="term" value="F:iron ion binding"/>
    <property type="evidence" value="ECO:0007669"/>
    <property type="project" value="InterPro"/>
</dbReference>
<dbReference type="EMBL" id="BJZO01000035">
    <property type="protein sequence ID" value="GEO81394.1"/>
    <property type="molecule type" value="Genomic_DNA"/>
</dbReference>
<feature type="domain" description="NIF system FeS cluster assembly NifU C-terminal" evidence="1">
    <location>
        <begin position="23"/>
        <end position="88"/>
    </location>
</feature>
<accession>A0A512H7I3</accession>
<dbReference type="GO" id="GO:0051536">
    <property type="term" value="F:iron-sulfur cluster binding"/>
    <property type="evidence" value="ECO:0007669"/>
    <property type="project" value="InterPro"/>
</dbReference>
<comment type="caution">
    <text evidence="2">The sequence shown here is derived from an EMBL/GenBank/DDBJ whole genome shotgun (WGS) entry which is preliminary data.</text>
</comment>
<dbReference type="OrthoDB" id="9808097at2"/>
<evidence type="ECO:0000313" key="2">
    <source>
        <dbReference type="EMBL" id="GEO81394.1"/>
    </source>
</evidence>
<dbReference type="Gene3D" id="3.30.300.130">
    <property type="entry name" value="Fe-S cluster assembly (FSCA)"/>
    <property type="match status" value="1"/>
</dbReference>
<protein>
    <recommendedName>
        <fullName evidence="1">NIF system FeS cluster assembly NifU C-terminal domain-containing protein</fullName>
    </recommendedName>
</protein>
<dbReference type="SUPFAM" id="SSF117916">
    <property type="entry name" value="Fe-S cluster assembly (FSCA) domain-like"/>
    <property type="match status" value="1"/>
</dbReference>
<dbReference type="Proteomes" id="UP000321567">
    <property type="component" value="Unassembled WGS sequence"/>
</dbReference>
<evidence type="ECO:0000259" key="1">
    <source>
        <dbReference type="Pfam" id="PF01106"/>
    </source>
</evidence>
<dbReference type="Pfam" id="PF01106">
    <property type="entry name" value="NifU"/>
    <property type="match status" value="1"/>
</dbReference>
<dbReference type="GO" id="GO:0016226">
    <property type="term" value="P:iron-sulfur cluster assembly"/>
    <property type="evidence" value="ECO:0007669"/>
    <property type="project" value="InterPro"/>
</dbReference>